<accession>H3AIY7</accession>
<dbReference type="HOGENOM" id="CLU_013874_2_0_1"/>
<protein>
    <recommendedName>
        <fullName evidence="4">BED-type domain-containing protein</fullName>
    </recommendedName>
</protein>
<evidence type="ECO:0000256" key="1">
    <source>
        <dbReference type="SAM" id="MobiDB-lite"/>
    </source>
</evidence>
<dbReference type="AlphaFoldDB" id="H3AIY7"/>
<name>H3AIY7_LATCH</name>
<dbReference type="Ensembl" id="ENSLACT00000009682.1">
    <property type="protein sequence ID" value="ENSLACP00000009608.1"/>
    <property type="gene ID" value="ENSLACG00000008474.1"/>
</dbReference>
<dbReference type="GeneTree" id="ENSGT00530000064692"/>
<dbReference type="Proteomes" id="UP000008672">
    <property type="component" value="Unassembled WGS sequence"/>
</dbReference>
<proteinExistence type="predicted"/>
<evidence type="ECO:0000313" key="2">
    <source>
        <dbReference type="Ensembl" id="ENSLACP00000009608.1"/>
    </source>
</evidence>
<dbReference type="EMBL" id="AFYH01051613">
    <property type="status" value="NOT_ANNOTATED_CDS"/>
    <property type="molecule type" value="Genomic_DNA"/>
</dbReference>
<evidence type="ECO:0008006" key="4">
    <source>
        <dbReference type="Google" id="ProtNLM"/>
    </source>
</evidence>
<organism evidence="2 3">
    <name type="scientific">Latimeria chalumnae</name>
    <name type="common">Coelacanth</name>
    <dbReference type="NCBI Taxonomy" id="7897"/>
    <lineage>
        <taxon>Eukaryota</taxon>
        <taxon>Metazoa</taxon>
        <taxon>Chordata</taxon>
        <taxon>Craniata</taxon>
        <taxon>Vertebrata</taxon>
        <taxon>Euteleostomi</taxon>
        <taxon>Coelacanthiformes</taxon>
        <taxon>Coelacanthidae</taxon>
        <taxon>Latimeria</taxon>
    </lineage>
</organism>
<reference evidence="2" key="3">
    <citation type="submission" date="2025-09" db="UniProtKB">
        <authorList>
            <consortium name="Ensembl"/>
        </authorList>
    </citation>
    <scope>IDENTIFICATION</scope>
</reference>
<feature type="compositionally biased region" description="Acidic residues" evidence="1">
    <location>
        <begin position="80"/>
        <end position="93"/>
    </location>
</feature>
<sequence>IAKEKIAFDSWKYKYYFELKKIHGKNITVICLLCKPMVCEYSTANNSTSNLKKHLDNVHKTTELVARLDTQQSLKRPRCDDEDEDDDDDDDDIPPAANKKCSYIKLLNFVIEIIQPLDIVEQPSFKQLVKGPNTKVMTCKTLMNHIETYRTMRTTIMVRLADIKSICTTADIWTAHNKSFFGMTCHWIDPTLLQWVSTALSCTRIRGKHTFDIIASLIDEIHTSFSLGDKVVRTITDNGSNFAKAFKEYGFQEEEDEETAKVDHKFRLISDVIDQPFQLPKHQRCTIHTLNLIAAYDIHKHLSCTSSTSAVYRSSIAKCSALWNKASCSCKVYEVIEDNANRKLTVPCVTRWNSFYNAVERVMSVEHLRIVCDEMGMVKFKMHEITFLKEYCKVLKPLAMALDILQGEEKCYYGYLLPTLLKLMDHLQQSKVDLKVTTSLPDAIITSIRKRFALLLDNTEGKPLQEAMLAAVTLPMFKLRWLLEDKHEHAKMVVNEEARKISSEQQESAVVCAVSNCDNFFDYLQPAPQAVDVIADEVNKFLCDSDISLACISKYLNMGEVFLKYNSLIPSSAPVERLFSVGARVFAPRWNRLSDERVEELILLRYNFELNILLN</sequence>
<feature type="region of interest" description="Disordered" evidence="1">
    <location>
        <begin position="72"/>
        <end position="95"/>
    </location>
</feature>
<dbReference type="PANTHER" id="PTHR47501:SF6">
    <property type="match status" value="1"/>
</dbReference>
<evidence type="ECO:0000313" key="3">
    <source>
        <dbReference type="Proteomes" id="UP000008672"/>
    </source>
</evidence>
<dbReference type="OMA" id="PAKMDFF"/>
<dbReference type="InParanoid" id="H3AIY7"/>
<dbReference type="eggNOG" id="ENOG502QUP8">
    <property type="taxonomic scope" value="Eukaryota"/>
</dbReference>
<dbReference type="PANTHER" id="PTHR47501">
    <property type="entry name" value="TRANSPOSASE-RELATED"/>
    <property type="match status" value="1"/>
</dbReference>
<dbReference type="InterPro" id="IPR012337">
    <property type="entry name" value="RNaseH-like_sf"/>
</dbReference>
<reference evidence="3" key="1">
    <citation type="submission" date="2011-08" db="EMBL/GenBank/DDBJ databases">
        <title>The draft genome of Latimeria chalumnae.</title>
        <authorList>
            <person name="Di Palma F."/>
            <person name="Alfoldi J."/>
            <person name="Johnson J."/>
            <person name="Berlin A."/>
            <person name="Gnerre S."/>
            <person name="Jaffe D."/>
            <person name="MacCallum I."/>
            <person name="Young S."/>
            <person name="Walker B.J."/>
            <person name="Lander E."/>
            <person name="Lindblad-Toh K."/>
        </authorList>
    </citation>
    <scope>NUCLEOTIDE SEQUENCE [LARGE SCALE GENOMIC DNA]</scope>
    <source>
        <strain evidence="3">Wild caught</strain>
    </source>
</reference>
<dbReference type="SUPFAM" id="SSF53098">
    <property type="entry name" value="Ribonuclease H-like"/>
    <property type="match status" value="1"/>
</dbReference>
<reference evidence="2" key="2">
    <citation type="submission" date="2025-08" db="UniProtKB">
        <authorList>
            <consortium name="Ensembl"/>
        </authorList>
    </citation>
    <scope>IDENTIFICATION</scope>
</reference>
<keyword evidence="3" id="KW-1185">Reference proteome</keyword>